<accession>A0A1B0BE44</accession>
<evidence type="ECO:0000313" key="2">
    <source>
        <dbReference type="EnsemblMetazoa" id="GPPI027105-PA"/>
    </source>
</evidence>
<dbReference type="VEuPathDB" id="VectorBase:GPPI027105"/>
<dbReference type="EMBL" id="JXJN01012777">
    <property type="status" value="NOT_ANNOTATED_CDS"/>
    <property type="molecule type" value="Genomic_DNA"/>
</dbReference>
<feature type="region of interest" description="Disordered" evidence="1">
    <location>
        <begin position="46"/>
        <end position="81"/>
    </location>
</feature>
<evidence type="ECO:0000256" key="1">
    <source>
        <dbReference type="SAM" id="MobiDB-lite"/>
    </source>
</evidence>
<organism evidence="2 3">
    <name type="scientific">Glossina palpalis gambiensis</name>
    <dbReference type="NCBI Taxonomy" id="67801"/>
    <lineage>
        <taxon>Eukaryota</taxon>
        <taxon>Metazoa</taxon>
        <taxon>Ecdysozoa</taxon>
        <taxon>Arthropoda</taxon>
        <taxon>Hexapoda</taxon>
        <taxon>Insecta</taxon>
        <taxon>Pterygota</taxon>
        <taxon>Neoptera</taxon>
        <taxon>Endopterygota</taxon>
        <taxon>Diptera</taxon>
        <taxon>Brachycera</taxon>
        <taxon>Muscomorpha</taxon>
        <taxon>Hippoboscoidea</taxon>
        <taxon>Glossinidae</taxon>
        <taxon>Glossina</taxon>
    </lineage>
</organism>
<evidence type="ECO:0000313" key="3">
    <source>
        <dbReference type="Proteomes" id="UP000092460"/>
    </source>
</evidence>
<dbReference type="EnsemblMetazoa" id="GPPI027105-RA">
    <property type="protein sequence ID" value="GPPI027105-PA"/>
    <property type="gene ID" value="GPPI027105"/>
</dbReference>
<proteinExistence type="predicted"/>
<dbReference type="Proteomes" id="UP000092460">
    <property type="component" value="Unassembled WGS sequence"/>
</dbReference>
<keyword evidence="3" id="KW-1185">Reference proteome</keyword>
<dbReference type="AlphaFoldDB" id="A0A1B0BE44"/>
<reference evidence="3" key="1">
    <citation type="submission" date="2015-01" db="EMBL/GenBank/DDBJ databases">
        <authorList>
            <person name="Aksoy S."/>
            <person name="Warren W."/>
            <person name="Wilson R.K."/>
        </authorList>
    </citation>
    <scope>NUCLEOTIDE SEQUENCE [LARGE SCALE GENOMIC DNA]</scope>
    <source>
        <strain evidence="3">IAEA</strain>
    </source>
</reference>
<protein>
    <submittedName>
        <fullName evidence="2">Uncharacterized protein</fullName>
    </submittedName>
</protein>
<reference evidence="2" key="2">
    <citation type="submission" date="2020-05" db="UniProtKB">
        <authorList>
            <consortium name="EnsemblMetazoa"/>
        </authorList>
    </citation>
    <scope>IDENTIFICATION</scope>
    <source>
        <strain evidence="2">IAEA</strain>
    </source>
</reference>
<feature type="compositionally biased region" description="Basic and acidic residues" evidence="1">
    <location>
        <begin position="63"/>
        <end position="81"/>
    </location>
</feature>
<name>A0A1B0BE44_9MUSC</name>
<feature type="compositionally biased region" description="Acidic residues" evidence="1">
    <location>
        <begin position="49"/>
        <end position="62"/>
    </location>
</feature>
<sequence length="123" mass="14205">MTGQLQDYTNRRIVNSDENFLGFVNTDKVDEHFLPGLEELCAGARRESEVDEAEEEMEVENVEENRRIMDTTGETERDDSTIHRKPSSLVFMLENILENTYDINGQSTSRKATLIRQIVHLLD</sequence>